<dbReference type="KEGG" id="scc:Spico_1140"/>
<proteinExistence type="predicted"/>
<dbReference type="Proteomes" id="UP000007939">
    <property type="component" value="Chromosome"/>
</dbReference>
<keyword evidence="3" id="KW-1185">Reference proteome</keyword>
<dbReference type="InterPro" id="IPR011434">
    <property type="entry name" value="Ltp-like_HTH"/>
</dbReference>
<sequence length="68" mass="7611">MERPSSGGEWTGYAVDHCGANWNEQAAKKAASYLRSSSVSRTGLYDHLKWEGFIPSQATYDLTQVVDW</sequence>
<accession>F4GL18</accession>
<reference evidence="3" key="1">
    <citation type="submission" date="2011-04" db="EMBL/GenBank/DDBJ databases">
        <title>The complete genome of Spirochaeta coccoides DSM 17374.</title>
        <authorList>
            <person name="Lucas S."/>
            <person name="Copeland A."/>
            <person name="Lapidus A."/>
            <person name="Bruce D."/>
            <person name="Goodwin L."/>
            <person name="Pitluck S."/>
            <person name="Peters L."/>
            <person name="Kyrpides N."/>
            <person name="Mavromatis K."/>
            <person name="Pagani I."/>
            <person name="Ivanova N."/>
            <person name="Ovchinnikova G."/>
            <person name="Lu M."/>
            <person name="Detter J.C."/>
            <person name="Tapia R."/>
            <person name="Han C."/>
            <person name="Land M."/>
            <person name="Hauser L."/>
            <person name="Markowitz V."/>
            <person name="Cheng J.-F."/>
            <person name="Hugenholtz P."/>
            <person name="Woyke T."/>
            <person name="Wu D."/>
            <person name="Spring S."/>
            <person name="Schroeder M."/>
            <person name="Brambilla E."/>
            <person name="Klenk H.-P."/>
            <person name="Eisen J.A."/>
        </authorList>
    </citation>
    <scope>NUCLEOTIDE SEQUENCE [LARGE SCALE GENOMIC DNA]</scope>
    <source>
        <strain evidence="3">ATCC BAA-1237 / DSM 17374 / SPN1</strain>
    </source>
</reference>
<feature type="domain" description="Putative host cell surface-exposed lipoprotein Ltp-like HTH region" evidence="1">
    <location>
        <begin position="21"/>
        <end position="60"/>
    </location>
</feature>
<evidence type="ECO:0000313" key="3">
    <source>
        <dbReference type="Proteomes" id="UP000007939"/>
    </source>
</evidence>
<gene>
    <name evidence="2" type="ordered locus">Spico_1140</name>
</gene>
<dbReference type="AlphaFoldDB" id="F4GL18"/>
<dbReference type="OrthoDB" id="2004788at2"/>
<dbReference type="Gene3D" id="1.10.10.10">
    <property type="entry name" value="Winged helix-like DNA-binding domain superfamily/Winged helix DNA-binding domain"/>
    <property type="match status" value="1"/>
</dbReference>
<dbReference type="RefSeq" id="WP_013739753.1">
    <property type="nucleotide sequence ID" value="NC_015436.1"/>
</dbReference>
<evidence type="ECO:0000313" key="2">
    <source>
        <dbReference type="EMBL" id="AEC02358.1"/>
    </source>
</evidence>
<name>F4GL18_PARC1</name>
<dbReference type="EMBL" id="CP002659">
    <property type="protein sequence ID" value="AEC02358.1"/>
    <property type="molecule type" value="Genomic_DNA"/>
</dbReference>
<reference evidence="2 3" key="2">
    <citation type="journal article" date="2012" name="Stand. Genomic Sci.">
        <title>Complete genome sequence of the termite hindgut bacterium Spirochaeta coccoides type strain (SPN1(T)), reclassification in the genus Sphaerochaeta as Sphaerochaeta coccoides comb. nov. and emendations of the family Spirochaetaceae and the genus Sphaerochaeta.</title>
        <authorList>
            <person name="Abt B."/>
            <person name="Han C."/>
            <person name="Scheuner C."/>
            <person name="Lu M."/>
            <person name="Lapidus A."/>
            <person name="Nolan M."/>
            <person name="Lucas S."/>
            <person name="Hammon N."/>
            <person name="Deshpande S."/>
            <person name="Cheng J.F."/>
            <person name="Tapia R."/>
            <person name="Goodwin L.A."/>
            <person name="Pitluck S."/>
            <person name="Liolios K."/>
            <person name="Pagani I."/>
            <person name="Ivanova N."/>
            <person name="Mavromatis K."/>
            <person name="Mikhailova N."/>
            <person name="Huntemann M."/>
            <person name="Pati A."/>
            <person name="Chen A."/>
            <person name="Palaniappan K."/>
            <person name="Land M."/>
            <person name="Hauser L."/>
            <person name="Brambilla E.M."/>
            <person name="Rohde M."/>
            <person name="Spring S."/>
            <person name="Gronow S."/>
            <person name="Goker M."/>
            <person name="Woyke T."/>
            <person name="Bristow J."/>
            <person name="Eisen J.A."/>
            <person name="Markowitz V."/>
            <person name="Hugenholtz P."/>
            <person name="Kyrpides N.C."/>
            <person name="Klenk H.P."/>
            <person name="Detter J.C."/>
        </authorList>
    </citation>
    <scope>NUCLEOTIDE SEQUENCE [LARGE SCALE GENOMIC DNA]</scope>
    <source>
        <strain evidence="3">ATCC BAA-1237 / DSM 17374 / SPN1</strain>
    </source>
</reference>
<protein>
    <recommendedName>
        <fullName evidence="1">Putative host cell surface-exposed lipoprotein Ltp-like HTH region domain-containing protein</fullName>
    </recommendedName>
</protein>
<dbReference type="InterPro" id="IPR036388">
    <property type="entry name" value="WH-like_DNA-bd_sf"/>
</dbReference>
<evidence type="ECO:0000259" key="1">
    <source>
        <dbReference type="Pfam" id="PF07553"/>
    </source>
</evidence>
<dbReference type="HOGENOM" id="CLU_2791783_0_0_12"/>
<dbReference type="Pfam" id="PF07553">
    <property type="entry name" value="Lipoprotein_Ltp"/>
    <property type="match status" value="1"/>
</dbReference>
<organism evidence="2 3">
    <name type="scientific">Parasphaerochaeta coccoides (strain ATCC BAA-1237 / DSM 17374 / SPN1)</name>
    <name type="common">Sphaerochaeta coccoides</name>
    <dbReference type="NCBI Taxonomy" id="760011"/>
    <lineage>
        <taxon>Bacteria</taxon>
        <taxon>Pseudomonadati</taxon>
        <taxon>Spirochaetota</taxon>
        <taxon>Spirochaetia</taxon>
        <taxon>Spirochaetales</taxon>
        <taxon>Sphaerochaetaceae</taxon>
        <taxon>Parasphaerochaeta</taxon>
    </lineage>
</organism>